<feature type="domain" description="YcaO" evidence="1">
    <location>
        <begin position="62"/>
        <end position="407"/>
    </location>
</feature>
<evidence type="ECO:0000313" key="2">
    <source>
        <dbReference type="EMBL" id="WXB16237.1"/>
    </source>
</evidence>
<dbReference type="PANTHER" id="PTHR37809">
    <property type="entry name" value="RIBOSOMAL PROTEIN S12 METHYLTHIOTRANSFERASE ACCESSORY FACTOR YCAO"/>
    <property type="match status" value="1"/>
</dbReference>
<dbReference type="NCBIfam" id="TIGR00702">
    <property type="entry name" value="YcaO-type kinase domain"/>
    <property type="match status" value="1"/>
</dbReference>
<keyword evidence="3" id="KW-1185">Reference proteome</keyword>
<protein>
    <submittedName>
        <fullName evidence="2">YcaO-like family protein</fullName>
    </submittedName>
</protein>
<proteinExistence type="predicted"/>
<gene>
    <name evidence="2" type="ORF">LZC94_02940</name>
</gene>
<reference evidence="2 3" key="1">
    <citation type="submission" date="2021-12" db="EMBL/GenBank/DDBJ databases">
        <title>Discovery of the Pendulisporaceae a myxobacterial family with distinct sporulation behavior and unique specialized metabolism.</title>
        <authorList>
            <person name="Garcia R."/>
            <person name="Popoff A."/>
            <person name="Bader C.D."/>
            <person name="Loehr J."/>
            <person name="Walesch S."/>
            <person name="Walt C."/>
            <person name="Boldt J."/>
            <person name="Bunk B."/>
            <person name="Haeckl F.J.F.P.J."/>
            <person name="Gunesch A.P."/>
            <person name="Birkelbach J."/>
            <person name="Nuebel U."/>
            <person name="Pietschmann T."/>
            <person name="Bach T."/>
            <person name="Mueller R."/>
        </authorList>
    </citation>
    <scope>NUCLEOTIDE SEQUENCE [LARGE SCALE GENOMIC DNA]</scope>
    <source>
        <strain evidence="2 3">MSr11954</strain>
    </source>
</reference>
<dbReference type="Pfam" id="PF02624">
    <property type="entry name" value="YcaO"/>
    <property type="match status" value="1"/>
</dbReference>
<dbReference type="PANTHER" id="PTHR37809:SF1">
    <property type="entry name" value="RIBOSOMAL PROTEIN S12 METHYLTHIOTRANSFERASE ACCESSORY FACTOR YCAO"/>
    <property type="match status" value="1"/>
</dbReference>
<sequence length="407" mass="43933">MKGFFAGTHRTVAPEVTLARVRPLMPVLGITRIANVTGLDTIGLPVVMVTRPNAKSLSVAQGKGATLAAAQASGLMEAVESHHAENITLPLKLASYKQLGFGHRLIDVAELPRYAQGSFHGDQRTLWIEGVDLQDGGPRWLPFALVHTDFTLPLPPGSGTFLMSSSGLASGNHLLEAMCHGLCELIERDAVTLWRVLPLEARRATRVDLDTVDDALCRDVLERYARAGIAVTVWDATSDIGVATFHAIIVDREPNPQRRIGPMGGMGCHPSRSIALLRALTEAAQSRLTIIAGARDDVFTQQLAPDTYLQALHRSHDEATAPGPRASFAATPSQDHERFEDDLGWILERLQSRGLTEAVAVNLTKPELGVPVVRVVVPGLEALNDLPGYCPGRRARALLDRRTPGVA</sequence>
<evidence type="ECO:0000313" key="3">
    <source>
        <dbReference type="Proteomes" id="UP001370348"/>
    </source>
</evidence>
<dbReference type="InterPro" id="IPR003776">
    <property type="entry name" value="YcaO-like_dom"/>
</dbReference>
<dbReference type="RefSeq" id="WP_394825866.1">
    <property type="nucleotide sequence ID" value="NZ_CP089984.1"/>
</dbReference>
<dbReference type="Gene3D" id="3.30.1330.230">
    <property type="match status" value="2"/>
</dbReference>
<accession>A0ABZ2LZE2</accession>
<dbReference type="PROSITE" id="PS51664">
    <property type="entry name" value="YCAO"/>
    <property type="match status" value="1"/>
</dbReference>
<evidence type="ECO:0000259" key="1">
    <source>
        <dbReference type="PROSITE" id="PS51664"/>
    </source>
</evidence>
<dbReference type="EMBL" id="CP089984">
    <property type="protein sequence ID" value="WXB16237.1"/>
    <property type="molecule type" value="Genomic_DNA"/>
</dbReference>
<organism evidence="2 3">
    <name type="scientific">Pendulispora albinea</name>
    <dbReference type="NCBI Taxonomy" id="2741071"/>
    <lineage>
        <taxon>Bacteria</taxon>
        <taxon>Pseudomonadati</taxon>
        <taxon>Myxococcota</taxon>
        <taxon>Myxococcia</taxon>
        <taxon>Myxococcales</taxon>
        <taxon>Sorangiineae</taxon>
        <taxon>Pendulisporaceae</taxon>
        <taxon>Pendulispora</taxon>
    </lineage>
</organism>
<dbReference type="Proteomes" id="UP001370348">
    <property type="component" value="Chromosome"/>
</dbReference>
<name>A0ABZ2LZE2_9BACT</name>